<dbReference type="Gene3D" id="1.10.10.10">
    <property type="entry name" value="Winged helix-like DNA-binding domain superfamily/Winged helix DNA-binding domain"/>
    <property type="match status" value="1"/>
</dbReference>
<gene>
    <name evidence="2" type="ORF">OBE_07506</name>
</gene>
<dbReference type="EMBL" id="AJWZ01005159">
    <property type="protein sequence ID" value="EKC63355.1"/>
    <property type="molecule type" value="Genomic_DNA"/>
</dbReference>
<dbReference type="GO" id="GO:0004519">
    <property type="term" value="F:endonuclease activity"/>
    <property type="evidence" value="ECO:0007669"/>
    <property type="project" value="UniProtKB-KW"/>
</dbReference>
<sequence length="175" mass="20262">MWKDIKDYEGLYEINSSGHIRRKGSAKLLKQAKGKDYMQVSLCKCNHKVTKTVHRLVAETFLENPNELRCVNHKDENKLNNNVENLEWCSAKYNTSYGDCIQRRANSHRGKKHRYSEHVKCRKITQQFDNNMNLIKEFNSLTEASKSTGIAIQNISASCLGKTKESGGFIWRYKT</sequence>
<dbReference type="GO" id="GO:0016788">
    <property type="term" value="F:hydrolase activity, acting on ester bonds"/>
    <property type="evidence" value="ECO:0007669"/>
    <property type="project" value="InterPro"/>
</dbReference>
<feature type="domain" description="NUMOD4" evidence="1">
    <location>
        <begin position="2"/>
        <end position="42"/>
    </location>
</feature>
<organism evidence="2">
    <name type="scientific">human gut metagenome</name>
    <dbReference type="NCBI Taxonomy" id="408170"/>
    <lineage>
        <taxon>unclassified sequences</taxon>
        <taxon>metagenomes</taxon>
        <taxon>organismal metagenomes</taxon>
    </lineage>
</organism>
<accession>K1TAB4</accession>
<evidence type="ECO:0000313" key="2">
    <source>
        <dbReference type="EMBL" id="EKC63355.1"/>
    </source>
</evidence>
<proteinExistence type="predicted"/>
<protein>
    <submittedName>
        <fullName evidence="2">Prophage LambdaSa2, HNH endonuclease family protein</fullName>
    </submittedName>
</protein>
<keyword evidence="2" id="KW-0378">Hydrolase</keyword>
<dbReference type="Gene3D" id="3.90.75.20">
    <property type="match status" value="1"/>
</dbReference>
<comment type="caution">
    <text evidence="2">The sequence shown here is derived from an EMBL/GenBank/DDBJ whole genome shotgun (WGS) entry which is preliminary data.</text>
</comment>
<evidence type="ECO:0000259" key="1">
    <source>
        <dbReference type="Pfam" id="PF07463"/>
    </source>
</evidence>
<dbReference type="AlphaFoldDB" id="K1TAB4"/>
<dbReference type="InterPro" id="IPR036388">
    <property type="entry name" value="WH-like_DNA-bd_sf"/>
</dbReference>
<dbReference type="InterPro" id="IPR003647">
    <property type="entry name" value="Intron_nuc_1_rpt"/>
</dbReference>
<keyword evidence="2" id="KW-0255">Endonuclease</keyword>
<dbReference type="InterPro" id="IPR010902">
    <property type="entry name" value="NUMOD4"/>
</dbReference>
<name>K1TAB4_9ZZZZ</name>
<dbReference type="SMART" id="SM00497">
    <property type="entry name" value="IENR1"/>
    <property type="match status" value="1"/>
</dbReference>
<dbReference type="Pfam" id="PF07463">
    <property type="entry name" value="NUMOD4"/>
    <property type="match status" value="1"/>
</dbReference>
<dbReference type="SUPFAM" id="SSF54060">
    <property type="entry name" value="His-Me finger endonucleases"/>
    <property type="match status" value="1"/>
</dbReference>
<reference evidence="2" key="1">
    <citation type="journal article" date="2013" name="Environ. Microbiol.">
        <title>Microbiota from the distal guts of lean and obese adolescents exhibit partial functional redundancy besides clear differences in community structure.</title>
        <authorList>
            <person name="Ferrer M."/>
            <person name="Ruiz A."/>
            <person name="Lanza F."/>
            <person name="Haange S.B."/>
            <person name="Oberbach A."/>
            <person name="Till H."/>
            <person name="Bargiela R."/>
            <person name="Campoy C."/>
            <person name="Segura M.T."/>
            <person name="Richter M."/>
            <person name="von Bergen M."/>
            <person name="Seifert J."/>
            <person name="Suarez A."/>
        </authorList>
    </citation>
    <scope>NUCLEOTIDE SEQUENCE</scope>
</reference>
<keyword evidence="2" id="KW-0540">Nuclease</keyword>
<dbReference type="InterPro" id="IPR044925">
    <property type="entry name" value="His-Me_finger_sf"/>
</dbReference>